<reference evidence="1 2" key="1">
    <citation type="submission" date="2024-10" db="EMBL/GenBank/DDBJ databases">
        <title>Updated reference genomes for cyclostephanoid diatoms.</title>
        <authorList>
            <person name="Roberts W.R."/>
            <person name="Alverson A.J."/>
        </authorList>
    </citation>
    <scope>NUCLEOTIDE SEQUENCE [LARGE SCALE GENOMIC DNA]</scope>
    <source>
        <strain evidence="1 2">AJA276-08</strain>
    </source>
</reference>
<keyword evidence="2" id="KW-1185">Reference proteome</keyword>
<dbReference type="Proteomes" id="UP001530315">
    <property type="component" value="Unassembled WGS sequence"/>
</dbReference>
<evidence type="ECO:0000313" key="1">
    <source>
        <dbReference type="EMBL" id="KAL3798130.1"/>
    </source>
</evidence>
<dbReference type="InterPro" id="IPR029044">
    <property type="entry name" value="Nucleotide-diphossugar_trans"/>
</dbReference>
<dbReference type="InterPro" id="IPR002495">
    <property type="entry name" value="Glyco_trans_8"/>
</dbReference>
<dbReference type="SUPFAM" id="SSF53448">
    <property type="entry name" value="Nucleotide-diphospho-sugar transferases"/>
    <property type="match status" value="1"/>
</dbReference>
<proteinExistence type="predicted"/>
<name>A0ABD3QD86_9STRA</name>
<comment type="caution">
    <text evidence="1">The sequence shown here is derived from an EMBL/GenBank/DDBJ whole genome shotgun (WGS) entry which is preliminary data.</text>
</comment>
<dbReference type="Gene3D" id="3.90.550.10">
    <property type="entry name" value="Spore Coat Polysaccharide Biosynthesis Protein SpsA, Chain A"/>
    <property type="match status" value="1"/>
</dbReference>
<sequence length="309" mass="35248">MAFGLSGNHPGFLSEFEVALKSVLIHAPLERDMHVHIIADREAYQSLAEIFNRTNLSTWITRNSIEIHAYDITPRLPELEKLILDTFIMGGFDPSINIGDLTNVHTMGAFFRLFAHRIISTTVKHIVYMDTDVVIMANLDAIWQQIETNTNSLFHWGLGHCSGFVIFNVQRMSEIWRLAGASPMENISATFNQDANDQLVLLSVNLTYPNEVAIFEDGWDMTVTEKWLYNDDLVERFPDVGMLHLNGAANDDAYWKNHSFISWFPDSWGNGNYSAILPWPWARYQAKAMIHPGSKGHMMNITFWGTSLH</sequence>
<protein>
    <recommendedName>
        <fullName evidence="3">Hexosyltransferase</fullName>
    </recommendedName>
</protein>
<accession>A0ABD3QD86</accession>
<dbReference type="AlphaFoldDB" id="A0ABD3QD86"/>
<organism evidence="1 2">
    <name type="scientific">Stephanodiscus triporus</name>
    <dbReference type="NCBI Taxonomy" id="2934178"/>
    <lineage>
        <taxon>Eukaryota</taxon>
        <taxon>Sar</taxon>
        <taxon>Stramenopiles</taxon>
        <taxon>Ochrophyta</taxon>
        <taxon>Bacillariophyta</taxon>
        <taxon>Coscinodiscophyceae</taxon>
        <taxon>Thalassiosirophycidae</taxon>
        <taxon>Stephanodiscales</taxon>
        <taxon>Stephanodiscaceae</taxon>
        <taxon>Stephanodiscus</taxon>
    </lineage>
</organism>
<gene>
    <name evidence="1" type="ORF">ACHAW5_001182</name>
</gene>
<evidence type="ECO:0008006" key="3">
    <source>
        <dbReference type="Google" id="ProtNLM"/>
    </source>
</evidence>
<evidence type="ECO:0000313" key="2">
    <source>
        <dbReference type="Proteomes" id="UP001530315"/>
    </source>
</evidence>
<dbReference type="EMBL" id="JALLAZ020000312">
    <property type="protein sequence ID" value="KAL3798130.1"/>
    <property type="molecule type" value="Genomic_DNA"/>
</dbReference>
<dbReference type="Pfam" id="PF01501">
    <property type="entry name" value="Glyco_transf_8"/>
    <property type="match status" value="1"/>
</dbReference>